<dbReference type="Proteomes" id="UP001056120">
    <property type="component" value="Linkage Group LG01"/>
</dbReference>
<accession>A0ACB9K622</accession>
<dbReference type="EMBL" id="CM042018">
    <property type="protein sequence ID" value="KAI3827717.1"/>
    <property type="molecule type" value="Genomic_DNA"/>
</dbReference>
<proteinExistence type="predicted"/>
<organism evidence="1 2">
    <name type="scientific">Smallanthus sonchifolius</name>
    <dbReference type="NCBI Taxonomy" id="185202"/>
    <lineage>
        <taxon>Eukaryota</taxon>
        <taxon>Viridiplantae</taxon>
        <taxon>Streptophyta</taxon>
        <taxon>Embryophyta</taxon>
        <taxon>Tracheophyta</taxon>
        <taxon>Spermatophyta</taxon>
        <taxon>Magnoliopsida</taxon>
        <taxon>eudicotyledons</taxon>
        <taxon>Gunneridae</taxon>
        <taxon>Pentapetalae</taxon>
        <taxon>asterids</taxon>
        <taxon>campanulids</taxon>
        <taxon>Asterales</taxon>
        <taxon>Asteraceae</taxon>
        <taxon>Asteroideae</taxon>
        <taxon>Heliantheae alliance</taxon>
        <taxon>Millerieae</taxon>
        <taxon>Smallanthus</taxon>
    </lineage>
</organism>
<comment type="caution">
    <text evidence="1">The sequence shown here is derived from an EMBL/GenBank/DDBJ whole genome shotgun (WGS) entry which is preliminary data.</text>
</comment>
<gene>
    <name evidence="1" type="ORF">L1987_01800</name>
</gene>
<name>A0ACB9K622_9ASTR</name>
<keyword evidence="2" id="KW-1185">Reference proteome</keyword>
<protein>
    <submittedName>
        <fullName evidence="1">Uncharacterized protein</fullName>
    </submittedName>
</protein>
<reference evidence="2" key="1">
    <citation type="journal article" date="2022" name="Mol. Ecol. Resour.">
        <title>The genomes of chicory, endive, great burdock and yacon provide insights into Asteraceae palaeo-polyploidization history and plant inulin production.</title>
        <authorList>
            <person name="Fan W."/>
            <person name="Wang S."/>
            <person name="Wang H."/>
            <person name="Wang A."/>
            <person name="Jiang F."/>
            <person name="Liu H."/>
            <person name="Zhao H."/>
            <person name="Xu D."/>
            <person name="Zhang Y."/>
        </authorList>
    </citation>
    <scope>NUCLEOTIDE SEQUENCE [LARGE SCALE GENOMIC DNA]</scope>
    <source>
        <strain evidence="2">cv. Yunnan</strain>
    </source>
</reference>
<reference evidence="1 2" key="2">
    <citation type="journal article" date="2022" name="Mol. Ecol. Resour.">
        <title>The genomes of chicory, endive, great burdock and yacon provide insights into Asteraceae paleo-polyploidization history and plant inulin production.</title>
        <authorList>
            <person name="Fan W."/>
            <person name="Wang S."/>
            <person name="Wang H."/>
            <person name="Wang A."/>
            <person name="Jiang F."/>
            <person name="Liu H."/>
            <person name="Zhao H."/>
            <person name="Xu D."/>
            <person name="Zhang Y."/>
        </authorList>
    </citation>
    <scope>NUCLEOTIDE SEQUENCE [LARGE SCALE GENOMIC DNA]</scope>
    <source>
        <strain evidence="2">cv. Yunnan</strain>
        <tissue evidence="1">Leaves</tissue>
    </source>
</reference>
<sequence>MQDLGESARWPRKNEKSTGWKDKSKWCAFHEDFGHVTEDCIALQKEISYLLSKGHLTEFLGKRRDKTKDHDRIPQRVTSPLPDAKRNTKEVKKGDRPTKTSTLTEKKVISFDEGDRDDVHDPHHDGLVIALYIANLFIHKILIDGGSSVNIIQHEVPKMMGISDSEIISKSAVLGDLGFMT</sequence>
<evidence type="ECO:0000313" key="1">
    <source>
        <dbReference type="EMBL" id="KAI3827717.1"/>
    </source>
</evidence>
<evidence type="ECO:0000313" key="2">
    <source>
        <dbReference type="Proteomes" id="UP001056120"/>
    </source>
</evidence>